<dbReference type="AlphaFoldDB" id="A0A2S8FZ63"/>
<dbReference type="EMBL" id="PUHY01000005">
    <property type="protein sequence ID" value="PQO37476.1"/>
    <property type="molecule type" value="Genomic_DNA"/>
</dbReference>
<dbReference type="RefSeq" id="WP_105328725.1">
    <property type="nucleotide sequence ID" value="NZ_PUHY01000005.1"/>
</dbReference>
<name>A0A2S8FZ63_9BACT</name>
<dbReference type="Proteomes" id="UP000238322">
    <property type="component" value="Unassembled WGS sequence"/>
</dbReference>
<evidence type="ECO:0000313" key="2">
    <source>
        <dbReference type="Proteomes" id="UP000238322"/>
    </source>
</evidence>
<protein>
    <submittedName>
        <fullName evidence="1">Uncharacterized protein</fullName>
    </submittedName>
</protein>
<proteinExistence type="predicted"/>
<accession>A0A2S8FZ63</accession>
<evidence type="ECO:0000313" key="1">
    <source>
        <dbReference type="EMBL" id="PQO37476.1"/>
    </source>
</evidence>
<organism evidence="1 2">
    <name type="scientific">Blastopirellula marina</name>
    <dbReference type="NCBI Taxonomy" id="124"/>
    <lineage>
        <taxon>Bacteria</taxon>
        <taxon>Pseudomonadati</taxon>
        <taxon>Planctomycetota</taxon>
        <taxon>Planctomycetia</taxon>
        <taxon>Pirellulales</taxon>
        <taxon>Pirellulaceae</taxon>
        <taxon>Blastopirellula</taxon>
    </lineage>
</organism>
<reference evidence="1 2" key="1">
    <citation type="submission" date="2018-02" db="EMBL/GenBank/DDBJ databases">
        <title>Comparative genomes isolates from brazilian mangrove.</title>
        <authorList>
            <person name="Araujo J.E."/>
            <person name="Taketani R.G."/>
            <person name="Silva M.C.P."/>
            <person name="Loureco M.V."/>
            <person name="Andreote F.D."/>
        </authorList>
    </citation>
    <scope>NUCLEOTIDE SEQUENCE [LARGE SCALE GENOMIC DNA]</scope>
    <source>
        <strain evidence="1 2">Hex-1 MGV</strain>
    </source>
</reference>
<dbReference type="OrthoDB" id="286766at2"/>
<sequence length="130" mass="14676">MMASYFGNYFGVSSASACPVASFASQYAMYQNTWQSFPDIGEVTYQDSQSSVATAKARKCLPRQSELHRIESYAAQSDYATFIVWDATLAGVSLKGNGKLTWTDGSVWTIEALWQEHFETQWRCLCRRDI</sequence>
<comment type="caution">
    <text evidence="1">The sequence shown here is derived from an EMBL/GenBank/DDBJ whole genome shotgun (WGS) entry which is preliminary data.</text>
</comment>
<gene>
    <name evidence="1" type="ORF">C5Y83_05910</name>
</gene>